<dbReference type="InterPro" id="IPR036390">
    <property type="entry name" value="WH_DNA-bd_sf"/>
</dbReference>
<keyword evidence="1" id="KW-0805">Transcription regulation</keyword>
<dbReference type="CDD" id="cd00090">
    <property type="entry name" value="HTH_ARSR"/>
    <property type="match status" value="1"/>
</dbReference>
<dbReference type="EMBL" id="JABFBC010000002">
    <property type="protein sequence ID" value="NNU80939.1"/>
    <property type="molecule type" value="Genomic_DNA"/>
</dbReference>
<name>A0A849L3N9_9RHOB</name>
<sequence length="152" mass="16998">MQLDATDRHILRLLQEDASRPNAALADAVGVSPGACWRRIERLEGAGVIKGREVRIDPRALGFEVQVFLRVTLDKTAPNAFDAFIAEARRIPYVQSIETLLGRVDIRMDVIARDLTHYQQIYQERILALPHIADIEALMLVSELKNTGALAI</sequence>
<dbReference type="GO" id="GO:0043565">
    <property type="term" value="F:sequence-specific DNA binding"/>
    <property type="evidence" value="ECO:0007669"/>
    <property type="project" value="InterPro"/>
</dbReference>
<evidence type="ECO:0000259" key="4">
    <source>
        <dbReference type="PROSITE" id="PS50956"/>
    </source>
</evidence>
<dbReference type="PANTHER" id="PTHR30154:SF34">
    <property type="entry name" value="TRANSCRIPTIONAL REGULATOR AZLB"/>
    <property type="match status" value="1"/>
</dbReference>
<dbReference type="InterPro" id="IPR011008">
    <property type="entry name" value="Dimeric_a/b-barrel"/>
</dbReference>
<dbReference type="RefSeq" id="WP_171325447.1">
    <property type="nucleotide sequence ID" value="NZ_JABFBC010000002.1"/>
</dbReference>
<dbReference type="InterPro" id="IPR000485">
    <property type="entry name" value="AsnC-type_HTH_dom"/>
</dbReference>
<dbReference type="InterPro" id="IPR019888">
    <property type="entry name" value="Tscrpt_reg_AsnC-like"/>
</dbReference>
<evidence type="ECO:0000256" key="2">
    <source>
        <dbReference type="ARBA" id="ARBA00023125"/>
    </source>
</evidence>
<evidence type="ECO:0000313" key="6">
    <source>
        <dbReference type="Proteomes" id="UP000572377"/>
    </source>
</evidence>
<evidence type="ECO:0000313" key="5">
    <source>
        <dbReference type="EMBL" id="NNU80939.1"/>
    </source>
</evidence>
<dbReference type="InterPro" id="IPR019885">
    <property type="entry name" value="Tscrpt_reg_HTH_AsnC-type_CS"/>
</dbReference>
<dbReference type="SMART" id="SM00344">
    <property type="entry name" value="HTH_ASNC"/>
    <property type="match status" value="1"/>
</dbReference>
<dbReference type="AlphaFoldDB" id="A0A849L3N9"/>
<evidence type="ECO:0000256" key="3">
    <source>
        <dbReference type="ARBA" id="ARBA00023163"/>
    </source>
</evidence>
<dbReference type="PROSITE" id="PS50956">
    <property type="entry name" value="HTH_ASNC_2"/>
    <property type="match status" value="1"/>
</dbReference>
<dbReference type="PROSITE" id="PS00519">
    <property type="entry name" value="HTH_ASNC_1"/>
    <property type="match status" value="1"/>
</dbReference>
<dbReference type="Pfam" id="PF01037">
    <property type="entry name" value="AsnC_trans_reg"/>
    <property type="match status" value="1"/>
</dbReference>
<keyword evidence="6" id="KW-1185">Reference proteome</keyword>
<dbReference type="Gene3D" id="1.10.10.10">
    <property type="entry name" value="Winged helix-like DNA-binding domain superfamily/Winged helix DNA-binding domain"/>
    <property type="match status" value="1"/>
</dbReference>
<evidence type="ECO:0000256" key="1">
    <source>
        <dbReference type="ARBA" id="ARBA00023015"/>
    </source>
</evidence>
<dbReference type="Proteomes" id="UP000572377">
    <property type="component" value="Unassembled WGS sequence"/>
</dbReference>
<dbReference type="GO" id="GO:0005829">
    <property type="term" value="C:cytosol"/>
    <property type="evidence" value="ECO:0007669"/>
    <property type="project" value="TreeGrafter"/>
</dbReference>
<dbReference type="GO" id="GO:0006355">
    <property type="term" value="P:regulation of DNA-templated transcription"/>
    <property type="evidence" value="ECO:0007669"/>
    <property type="project" value="UniProtKB-ARBA"/>
</dbReference>
<dbReference type="GO" id="GO:0043200">
    <property type="term" value="P:response to amino acid"/>
    <property type="evidence" value="ECO:0007669"/>
    <property type="project" value="TreeGrafter"/>
</dbReference>
<dbReference type="Gene3D" id="3.30.70.920">
    <property type="match status" value="1"/>
</dbReference>
<protein>
    <submittedName>
        <fullName evidence="5">Lrp/AsnC family transcriptional regulator</fullName>
    </submittedName>
</protein>
<organism evidence="5 6">
    <name type="scientific">Halovulum dunhuangense</name>
    <dbReference type="NCBI Taxonomy" id="1505036"/>
    <lineage>
        <taxon>Bacteria</taxon>
        <taxon>Pseudomonadati</taxon>
        <taxon>Pseudomonadota</taxon>
        <taxon>Alphaproteobacteria</taxon>
        <taxon>Rhodobacterales</taxon>
        <taxon>Paracoccaceae</taxon>
        <taxon>Halovulum</taxon>
    </lineage>
</organism>
<dbReference type="InterPro" id="IPR011991">
    <property type="entry name" value="ArsR-like_HTH"/>
</dbReference>
<dbReference type="SUPFAM" id="SSF54909">
    <property type="entry name" value="Dimeric alpha+beta barrel"/>
    <property type="match status" value="1"/>
</dbReference>
<proteinExistence type="predicted"/>
<dbReference type="InterPro" id="IPR036388">
    <property type="entry name" value="WH-like_DNA-bd_sf"/>
</dbReference>
<keyword evidence="3" id="KW-0804">Transcription</keyword>
<dbReference type="Pfam" id="PF13404">
    <property type="entry name" value="HTH_AsnC-type"/>
    <property type="match status" value="1"/>
</dbReference>
<gene>
    <name evidence="5" type="ORF">HMH01_10870</name>
</gene>
<comment type="caution">
    <text evidence="5">The sequence shown here is derived from an EMBL/GenBank/DDBJ whole genome shotgun (WGS) entry which is preliminary data.</text>
</comment>
<feature type="domain" description="HTH asnC-type" evidence="4">
    <location>
        <begin position="3"/>
        <end position="64"/>
    </location>
</feature>
<keyword evidence="2" id="KW-0238">DNA-binding</keyword>
<dbReference type="PRINTS" id="PR00033">
    <property type="entry name" value="HTHASNC"/>
</dbReference>
<dbReference type="InterPro" id="IPR019887">
    <property type="entry name" value="Tscrpt_reg_AsnC/Lrp_C"/>
</dbReference>
<accession>A0A849L3N9</accession>
<reference evidence="5 6" key="1">
    <citation type="submission" date="2020-05" db="EMBL/GenBank/DDBJ databases">
        <title>Gimesia benthica sp. nov., a novel planctomycete isolated from a deep-sea water sample of the Northwest Indian Ocean.</title>
        <authorList>
            <person name="Wang J."/>
            <person name="Ruan C."/>
            <person name="Song L."/>
            <person name="Zhu Y."/>
            <person name="Li A."/>
            <person name="Zheng X."/>
            <person name="Wang L."/>
            <person name="Lu Z."/>
            <person name="Huang Y."/>
            <person name="Du W."/>
            <person name="Zhou Y."/>
            <person name="Huang L."/>
            <person name="Dai X."/>
        </authorList>
    </citation>
    <scope>NUCLEOTIDE SEQUENCE [LARGE SCALE GENOMIC DNA]</scope>
    <source>
        <strain evidence="5 6">YYQ-30</strain>
    </source>
</reference>
<dbReference type="PANTHER" id="PTHR30154">
    <property type="entry name" value="LEUCINE-RESPONSIVE REGULATORY PROTEIN"/>
    <property type="match status" value="1"/>
</dbReference>
<dbReference type="SUPFAM" id="SSF46785">
    <property type="entry name" value="Winged helix' DNA-binding domain"/>
    <property type="match status" value="1"/>
</dbReference>